<dbReference type="RefSeq" id="WP_103241361.1">
    <property type="nucleotide sequence ID" value="NZ_JANJZD010000048.1"/>
</dbReference>
<accession>A0A2K4ZLT2</accession>
<evidence type="ECO:0000313" key="1">
    <source>
        <dbReference type="EMBL" id="SOY31376.1"/>
    </source>
</evidence>
<dbReference type="EMBL" id="OFSM01000024">
    <property type="protein sequence ID" value="SOY31376.1"/>
    <property type="molecule type" value="Genomic_DNA"/>
</dbReference>
<gene>
    <name evidence="1" type="ORF">AMURIS_04113</name>
</gene>
<dbReference type="AlphaFoldDB" id="A0A2K4ZLT2"/>
<keyword evidence="2" id="KW-1185">Reference proteome</keyword>
<proteinExistence type="predicted"/>
<dbReference type="Proteomes" id="UP000236311">
    <property type="component" value="Unassembled WGS sequence"/>
</dbReference>
<organism evidence="1 2">
    <name type="scientific">Acetatifactor muris</name>
    <dbReference type="NCBI Taxonomy" id="879566"/>
    <lineage>
        <taxon>Bacteria</taxon>
        <taxon>Bacillati</taxon>
        <taxon>Bacillota</taxon>
        <taxon>Clostridia</taxon>
        <taxon>Lachnospirales</taxon>
        <taxon>Lachnospiraceae</taxon>
        <taxon>Acetatifactor</taxon>
    </lineage>
</organism>
<reference evidence="1 2" key="1">
    <citation type="submission" date="2018-01" db="EMBL/GenBank/DDBJ databases">
        <authorList>
            <person name="Gaut B.S."/>
            <person name="Morton B.R."/>
            <person name="Clegg M.T."/>
            <person name="Duvall M.R."/>
        </authorList>
    </citation>
    <scope>NUCLEOTIDE SEQUENCE [LARGE SCALE GENOMIC DNA]</scope>
    <source>
        <strain evidence="1">GP69</strain>
    </source>
</reference>
<sequence length="60" mass="7516">MNKRIRKKKQKQLEKCLLDLATAIDAGIQEYWRWRETMQRRYAQLYAEEYARRMRLIPKQ</sequence>
<evidence type="ECO:0000313" key="2">
    <source>
        <dbReference type="Proteomes" id="UP000236311"/>
    </source>
</evidence>
<dbReference type="OrthoDB" id="1957664at2"/>
<name>A0A2K4ZLT2_9FIRM</name>
<protein>
    <submittedName>
        <fullName evidence="1">Uncharacterized protein</fullName>
    </submittedName>
</protein>